<dbReference type="Proteomes" id="UP001383192">
    <property type="component" value="Unassembled WGS sequence"/>
</dbReference>
<dbReference type="GO" id="GO:0005737">
    <property type="term" value="C:cytoplasm"/>
    <property type="evidence" value="ECO:0007669"/>
    <property type="project" value="TreeGrafter"/>
</dbReference>
<protein>
    <recommendedName>
        <fullName evidence="5">Amidohydrolase-related domain-containing protein</fullName>
    </recommendedName>
</protein>
<feature type="compositionally biased region" description="Polar residues" evidence="1">
    <location>
        <begin position="166"/>
        <end position="182"/>
    </location>
</feature>
<name>A0AAW0CRK2_9AGAR</name>
<evidence type="ECO:0000313" key="4">
    <source>
        <dbReference type="Proteomes" id="UP001383192"/>
    </source>
</evidence>
<dbReference type="EMBL" id="JAYKXP010000031">
    <property type="protein sequence ID" value="KAK7041895.1"/>
    <property type="molecule type" value="Genomic_DNA"/>
</dbReference>
<dbReference type="PANTHER" id="PTHR43668:SF5">
    <property type="entry name" value="AMIDOHYDROLASE 3 DOMAIN-CONTAINING PROTEIN"/>
    <property type="match status" value="1"/>
</dbReference>
<keyword evidence="2" id="KW-1133">Transmembrane helix</keyword>
<gene>
    <name evidence="3" type="ORF">VNI00_008875</name>
</gene>
<dbReference type="SUPFAM" id="SSF51338">
    <property type="entry name" value="Composite domain of metallo-dependent hydrolases"/>
    <property type="match status" value="1"/>
</dbReference>
<evidence type="ECO:0008006" key="5">
    <source>
        <dbReference type="Google" id="ProtNLM"/>
    </source>
</evidence>
<evidence type="ECO:0000313" key="3">
    <source>
        <dbReference type="EMBL" id="KAK7041895.1"/>
    </source>
</evidence>
<keyword evidence="2" id="KW-0812">Transmembrane</keyword>
<dbReference type="GO" id="GO:0006145">
    <property type="term" value="P:purine nucleobase catabolic process"/>
    <property type="evidence" value="ECO:0007669"/>
    <property type="project" value="TreeGrafter"/>
</dbReference>
<dbReference type="InterPro" id="IPR050138">
    <property type="entry name" value="DHOase/Allantoinase_Hydrolase"/>
</dbReference>
<proteinExistence type="predicted"/>
<dbReference type="GO" id="GO:0004038">
    <property type="term" value="F:allantoinase activity"/>
    <property type="evidence" value="ECO:0007669"/>
    <property type="project" value="TreeGrafter"/>
</dbReference>
<organism evidence="3 4">
    <name type="scientific">Paramarasmius palmivorus</name>
    <dbReference type="NCBI Taxonomy" id="297713"/>
    <lineage>
        <taxon>Eukaryota</taxon>
        <taxon>Fungi</taxon>
        <taxon>Dikarya</taxon>
        <taxon>Basidiomycota</taxon>
        <taxon>Agaricomycotina</taxon>
        <taxon>Agaricomycetes</taxon>
        <taxon>Agaricomycetidae</taxon>
        <taxon>Agaricales</taxon>
        <taxon>Marasmiineae</taxon>
        <taxon>Marasmiaceae</taxon>
        <taxon>Paramarasmius</taxon>
    </lineage>
</organism>
<dbReference type="AlphaFoldDB" id="A0AAW0CRK2"/>
<feature type="compositionally biased region" description="Basic and acidic residues" evidence="1">
    <location>
        <begin position="183"/>
        <end position="192"/>
    </location>
</feature>
<dbReference type="PANTHER" id="PTHR43668">
    <property type="entry name" value="ALLANTOINASE"/>
    <property type="match status" value="1"/>
</dbReference>
<keyword evidence="4" id="KW-1185">Reference proteome</keyword>
<feature type="transmembrane region" description="Helical" evidence="2">
    <location>
        <begin position="17"/>
        <end position="35"/>
    </location>
</feature>
<evidence type="ECO:0000256" key="2">
    <source>
        <dbReference type="SAM" id="Phobius"/>
    </source>
</evidence>
<sequence length="209" mass="23198">MDKLTFQVPLQRRKPRYLPFIALLIPLACLSYLSLDFSTTQPSQRVVRVPRNAAQLIDKCISLNVLPAPPVDFHERNVSDRHDPALAPTKPILIRNATIWTGEVAEGLEIVFGDILLDKGVIRSVGSTGYAISEDVEEINVNGAWVTPGLVDLHSHIGVNSAPILSGSSDTNSHKGTQIGHQDSTRRQRDSRCWGSQRRKRMLGQEFEV</sequence>
<dbReference type="InterPro" id="IPR011059">
    <property type="entry name" value="Metal-dep_hydrolase_composite"/>
</dbReference>
<accession>A0AAW0CRK2</accession>
<feature type="region of interest" description="Disordered" evidence="1">
    <location>
        <begin position="164"/>
        <end position="195"/>
    </location>
</feature>
<reference evidence="3 4" key="1">
    <citation type="submission" date="2024-01" db="EMBL/GenBank/DDBJ databases">
        <title>A draft genome for a cacao thread blight-causing isolate of Paramarasmius palmivorus.</title>
        <authorList>
            <person name="Baruah I.K."/>
            <person name="Bukari Y."/>
            <person name="Amoako-Attah I."/>
            <person name="Meinhardt L.W."/>
            <person name="Bailey B.A."/>
            <person name="Cohen S.P."/>
        </authorList>
    </citation>
    <scope>NUCLEOTIDE SEQUENCE [LARGE SCALE GENOMIC DNA]</scope>
    <source>
        <strain evidence="3 4">GH-12</strain>
    </source>
</reference>
<dbReference type="Gene3D" id="2.30.40.10">
    <property type="entry name" value="Urease, subunit C, domain 1"/>
    <property type="match status" value="1"/>
</dbReference>
<keyword evidence="2" id="KW-0472">Membrane</keyword>
<comment type="caution">
    <text evidence="3">The sequence shown here is derived from an EMBL/GenBank/DDBJ whole genome shotgun (WGS) entry which is preliminary data.</text>
</comment>
<evidence type="ECO:0000256" key="1">
    <source>
        <dbReference type="SAM" id="MobiDB-lite"/>
    </source>
</evidence>